<dbReference type="AlphaFoldDB" id="A0A8S4F8V3"/>
<organism evidence="1 2">
    <name type="scientific">Plutella xylostella</name>
    <name type="common">Diamondback moth</name>
    <name type="synonym">Plutella maculipennis</name>
    <dbReference type="NCBI Taxonomy" id="51655"/>
    <lineage>
        <taxon>Eukaryota</taxon>
        <taxon>Metazoa</taxon>
        <taxon>Ecdysozoa</taxon>
        <taxon>Arthropoda</taxon>
        <taxon>Hexapoda</taxon>
        <taxon>Insecta</taxon>
        <taxon>Pterygota</taxon>
        <taxon>Neoptera</taxon>
        <taxon>Endopterygota</taxon>
        <taxon>Lepidoptera</taxon>
        <taxon>Glossata</taxon>
        <taxon>Ditrysia</taxon>
        <taxon>Yponomeutoidea</taxon>
        <taxon>Plutellidae</taxon>
        <taxon>Plutella</taxon>
    </lineage>
</organism>
<name>A0A8S4F8V3_PLUXY</name>
<proteinExistence type="predicted"/>
<keyword evidence="2" id="KW-1185">Reference proteome</keyword>
<comment type="caution">
    <text evidence="1">The sequence shown here is derived from an EMBL/GenBank/DDBJ whole genome shotgun (WGS) entry which is preliminary data.</text>
</comment>
<accession>A0A8S4F8V3</accession>
<evidence type="ECO:0000313" key="2">
    <source>
        <dbReference type="Proteomes" id="UP000653454"/>
    </source>
</evidence>
<evidence type="ECO:0000313" key="1">
    <source>
        <dbReference type="EMBL" id="CAG9124126.1"/>
    </source>
</evidence>
<dbReference type="EMBL" id="CAJHNJ030000029">
    <property type="protein sequence ID" value="CAG9124126.1"/>
    <property type="molecule type" value="Genomic_DNA"/>
</dbReference>
<sequence length="112" mass="12600">MHPTIDNFSESQKEVHTIDIDTEIQNIDSIIETEDKIKKIDELFQVQTEVGFVIEMTADVACDVAEQSATSRRHVDDMCLDRFCDNLSPSEYEALNVSCKLSSETAHSCNVS</sequence>
<gene>
    <name evidence="1" type="ORF">PLXY2_LOCUS8119</name>
</gene>
<reference evidence="1" key="1">
    <citation type="submission" date="2020-11" db="EMBL/GenBank/DDBJ databases">
        <authorList>
            <person name="Whiteford S."/>
        </authorList>
    </citation>
    <scope>NUCLEOTIDE SEQUENCE</scope>
</reference>
<dbReference type="Proteomes" id="UP000653454">
    <property type="component" value="Unassembled WGS sequence"/>
</dbReference>
<protein>
    <submittedName>
        <fullName evidence="1">(diamondback moth) hypothetical protein</fullName>
    </submittedName>
</protein>